<dbReference type="Pfam" id="PF00497">
    <property type="entry name" value="SBP_bac_3"/>
    <property type="match status" value="1"/>
</dbReference>
<dbReference type="EMBL" id="JXMS01000001">
    <property type="protein sequence ID" value="OBQ57507.1"/>
    <property type="molecule type" value="Genomic_DNA"/>
</dbReference>
<sequence>MQFRITTLLIITACFAALWLTPLPAQCETVQFVTEQFPPLAYTKNGKLEGYNIDLLKAVCKKMNVPSYNIRIQPFPRSIKHFNSRVPTCLFPIALTMNRRAKHRYAPSSASFQVGILTHKKYTKEFADKKKIHNSRISIGKSSSTVRILRRYGFSQKSFEYGTTLPCIVKKFAKGRTHLIAGDIASIKYNYKLVGGDPSDLVVLKKLSELQNGFIFNNAVSQNFVYAFQQTLSELINSKEGKRIYNKHFAFKKSKT</sequence>
<evidence type="ECO:0000256" key="1">
    <source>
        <dbReference type="SAM" id="SignalP"/>
    </source>
</evidence>
<evidence type="ECO:0000313" key="3">
    <source>
        <dbReference type="EMBL" id="OBQ57507.1"/>
    </source>
</evidence>
<accession>A0A1B7XPR5</accession>
<comment type="caution">
    <text evidence="3">The sequence shown here is derived from an EMBL/GenBank/DDBJ whole genome shotgun (WGS) entry which is preliminary data.</text>
</comment>
<evidence type="ECO:0000259" key="2">
    <source>
        <dbReference type="SMART" id="SM00062"/>
    </source>
</evidence>
<proteinExistence type="predicted"/>
<gene>
    <name evidence="3" type="ORF">SP90_00190</name>
</gene>
<feature type="signal peptide" evidence="1">
    <location>
        <begin position="1"/>
        <end position="27"/>
    </location>
</feature>
<dbReference type="OrthoDB" id="5453670at2"/>
<reference evidence="3 4" key="1">
    <citation type="submission" date="2015-01" db="EMBL/GenBank/DDBJ databases">
        <title>Desulfovibrio sp. JC271 draft genome sequence.</title>
        <authorList>
            <person name="Shivani Y."/>
            <person name="Subhash Y."/>
            <person name="Sasikala C."/>
            <person name="Ramana C.V."/>
        </authorList>
    </citation>
    <scope>NUCLEOTIDE SEQUENCE [LARGE SCALE GENOMIC DNA]</scope>
    <source>
        <strain evidence="3 4">JC271</strain>
    </source>
</reference>
<feature type="chain" id="PRO_5008600911" description="Solute-binding protein family 3/N-terminal domain-containing protein" evidence="1">
    <location>
        <begin position="28"/>
        <end position="256"/>
    </location>
</feature>
<dbReference type="SMART" id="SM00062">
    <property type="entry name" value="PBPb"/>
    <property type="match status" value="1"/>
</dbReference>
<keyword evidence="4" id="KW-1185">Reference proteome</keyword>
<dbReference type="RefSeq" id="WP_066851360.1">
    <property type="nucleotide sequence ID" value="NZ_JXMS01000001.1"/>
</dbReference>
<dbReference type="AlphaFoldDB" id="A0A1B7XPR5"/>
<dbReference type="PATRIC" id="fig|1560234.3.peg.38"/>
<evidence type="ECO:0000313" key="4">
    <source>
        <dbReference type="Proteomes" id="UP000091979"/>
    </source>
</evidence>
<dbReference type="PANTHER" id="PTHR38834:SF3">
    <property type="entry name" value="SOLUTE-BINDING PROTEIN FAMILY 3_N-TERMINAL DOMAIN-CONTAINING PROTEIN"/>
    <property type="match status" value="1"/>
</dbReference>
<dbReference type="PANTHER" id="PTHR38834">
    <property type="entry name" value="PERIPLASMIC SUBSTRATE BINDING PROTEIN FAMILY 3"/>
    <property type="match status" value="1"/>
</dbReference>
<keyword evidence="1" id="KW-0732">Signal</keyword>
<dbReference type="STRING" id="1560234.SP90_00190"/>
<dbReference type="Proteomes" id="UP000091979">
    <property type="component" value="Unassembled WGS sequence"/>
</dbReference>
<name>A0A1B7XPR5_9BACT</name>
<dbReference type="InterPro" id="IPR001638">
    <property type="entry name" value="Solute-binding_3/MltF_N"/>
</dbReference>
<organism evidence="3 4">
    <name type="scientific">Halodesulfovibrio spirochaetisodalis</name>
    <dbReference type="NCBI Taxonomy" id="1560234"/>
    <lineage>
        <taxon>Bacteria</taxon>
        <taxon>Pseudomonadati</taxon>
        <taxon>Thermodesulfobacteriota</taxon>
        <taxon>Desulfovibrionia</taxon>
        <taxon>Desulfovibrionales</taxon>
        <taxon>Desulfovibrionaceae</taxon>
        <taxon>Halodesulfovibrio</taxon>
    </lineage>
</organism>
<feature type="domain" description="Solute-binding protein family 3/N-terminal" evidence="2">
    <location>
        <begin position="29"/>
        <end position="252"/>
    </location>
</feature>
<dbReference type="Gene3D" id="3.40.190.10">
    <property type="entry name" value="Periplasmic binding protein-like II"/>
    <property type="match status" value="2"/>
</dbReference>
<protein>
    <recommendedName>
        <fullName evidence="2">Solute-binding protein family 3/N-terminal domain-containing protein</fullName>
    </recommendedName>
</protein>
<dbReference type="SUPFAM" id="SSF53850">
    <property type="entry name" value="Periplasmic binding protein-like II"/>
    <property type="match status" value="1"/>
</dbReference>